<evidence type="ECO:0000256" key="9">
    <source>
        <dbReference type="SAM" id="MobiDB-lite"/>
    </source>
</evidence>
<dbReference type="CDD" id="cd08374">
    <property type="entry name" value="C2F_Ferlin"/>
    <property type="match status" value="1"/>
</dbReference>
<dbReference type="GO" id="GO:0016020">
    <property type="term" value="C:membrane"/>
    <property type="evidence" value="ECO:0007669"/>
    <property type="project" value="UniProtKB-SubCell"/>
</dbReference>
<proteinExistence type="inferred from homology"/>
<keyword evidence="8 10" id="KW-0472">Membrane</keyword>
<dbReference type="Gene3D" id="2.60.40.150">
    <property type="entry name" value="C2 domain"/>
    <property type="match status" value="6"/>
</dbReference>
<dbReference type="FunFam" id="2.60.40.150:FF:000034">
    <property type="entry name" value="otoferlin isoform X2"/>
    <property type="match status" value="1"/>
</dbReference>
<dbReference type="PANTHER" id="PTHR12546">
    <property type="entry name" value="FER-1-LIKE"/>
    <property type="match status" value="1"/>
</dbReference>
<dbReference type="SMART" id="SM00239">
    <property type="entry name" value="C2"/>
    <property type="match status" value="6"/>
</dbReference>
<gene>
    <name evidence="13" type="primary">LOC106074152</name>
</gene>
<dbReference type="InterPro" id="IPR012968">
    <property type="entry name" value="FerIin_dom"/>
</dbReference>
<dbReference type="FunFam" id="2.60.40.150:FF:000009">
    <property type="entry name" value="dysferlin isoform X2"/>
    <property type="match status" value="1"/>
</dbReference>
<dbReference type="InterPro" id="IPR035892">
    <property type="entry name" value="C2_domain_sf"/>
</dbReference>
<keyword evidence="12" id="KW-1185">Reference proteome</keyword>
<dbReference type="InterPro" id="IPR037721">
    <property type="entry name" value="Ferlin"/>
</dbReference>
<dbReference type="SMART" id="SM01202">
    <property type="entry name" value="FerI"/>
    <property type="match status" value="1"/>
</dbReference>
<dbReference type="FunFam" id="2.60.40.150:FF:000054">
    <property type="entry name" value="otoferlin isoform X2"/>
    <property type="match status" value="1"/>
</dbReference>
<keyword evidence="3 10" id="KW-0812">Transmembrane</keyword>
<dbReference type="InterPro" id="IPR032362">
    <property type="entry name" value="Ferlin_C"/>
</dbReference>
<evidence type="ECO:0000256" key="6">
    <source>
        <dbReference type="ARBA" id="ARBA00022837"/>
    </source>
</evidence>
<feature type="domain" description="C2" evidence="11">
    <location>
        <begin position="1183"/>
        <end position="1307"/>
    </location>
</feature>
<evidence type="ECO:0000256" key="4">
    <source>
        <dbReference type="ARBA" id="ARBA00022723"/>
    </source>
</evidence>
<dbReference type="InterPro" id="IPR037725">
    <property type="entry name" value="C2F_Ferlin"/>
</dbReference>
<dbReference type="SUPFAM" id="SSF49562">
    <property type="entry name" value="C2 domain (Calcium/lipid-binding domain, CaLB)"/>
    <property type="match status" value="7"/>
</dbReference>
<evidence type="ECO:0000256" key="1">
    <source>
        <dbReference type="ARBA" id="ARBA00004167"/>
    </source>
</evidence>
<dbReference type="Pfam" id="PF08151">
    <property type="entry name" value="FerI"/>
    <property type="match status" value="1"/>
</dbReference>
<keyword evidence="6" id="KW-0106">Calcium</keyword>
<feature type="region of interest" description="Disordered" evidence="9">
    <location>
        <begin position="1436"/>
        <end position="1506"/>
    </location>
</feature>
<dbReference type="InterPro" id="IPR000008">
    <property type="entry name" value="C2_dom"/>
</dbReference>
<feature type="region of interest" description="Disordered" evidence="9">
    <location>
        <begin position="186"/>
        <end position="242"/>
    </location>
</feature>
<dbReference type="Pfam" id="PF22901">
    <property type="entry name" value="dsrm_Ferlin"/>
    <property type="match status" value="1"/>
</dbReference>
<evidence type="ECO:0000256" key="3">
    <source>
        <dbReference type="ARBA" id="ARBA00022692"/>
    </source>
</evidence>
<dbReference type="CDD" id="cd04017">
    <property type="entry name" value="C2D_Ferlin"/>
    <property type="match status" value="1"/>
</dbReference>
<feature type="region of interest" description="Disordered" evidence="9">
    <location>
        <begin position="687"/>
        <end position="723"/>
    </location>
</feature>
<evidence type="ECO:0000256" key="10">
    <source>
        <dbReference type="SAM" id="Phobius"/>
    </source>
</evidence>
<dbReference type="InterPro" id="IPR037726">
    <property type="entry name" value="C2A_Ferlin"/>
</dbReference>
<dbReference type="GeneID" id="106074152"/>
<feature type="domain" description="C2" evidence="11">
    <location>
        <begin position="1"/>
        <end position="100"/>
    </location>
</feature>
<feature type="domain" description="C2" evidence="11">
    <location>
        <begin position="984"/>
        <end position="1111"/>
    </location>
</feature>
<evidence type="ECO:0000313" key="12">
    <source>
        <dbReference type="Proteomes" id="UP001165740"/>
    </source>
</evidence>
<feature type="domain" description="C2" evidence="11">
    <location>
        <begin position="438"/>
        <end position="573"/>
    </location>
</feature>
<feature type="transmembrane region" description="Helical" evidence="10">
    <location>
        <begin position="2106"/>
        <end position="2126"/>
    </location>
</feature>
<comment type="subcellular location">
    <subcellularLocation>
        <location evidence="1">Membrane</location>
        <topology evidence="1">Single-pass membrane protein</topology>
    </subcellularLocation>
</comment>
<dbReference type="InterPro" id="IPR037722">
    <property type="entry name" value="C2C_Ferlin"/>
</dbReference>
<dbReference type="CDD" id="cd04018">
    <property type="entry name" value="C2C_Ferlin"/>
    <property type="match status" value="1"/>
</dbReference>
<keyword evidence="5" id="KW-0677">Repeat</keyword>
<feature type="domain" description="C2" evidence="11">
    <location>
        <begin position="1619"/>
        <end position="1736"/>
    </location>
</feature>
<sequence length="2139" mass="242596">MALTLHLKYAEKLKGRAERLAKVTFRGLSHYTKVLENVEDSVVFDEMFEWPVARPIEAEEVIDIQIYNYNKYLSNRLVGTFRMILQELIEVGCVKISDCLLDNNNVVMKTTVTFELSYNAPDGSVGLWQKGGFEKLKSRELRRGLNEEERLNELNKREDAFVGDQDRDSDSVTLSPSLSIKGSMLSLTSKSSNSKSPKSPGSKTLGSVVKMAMMKRSRQTISDTEEDRITLTDQQDPDSSDLDAKAAEVASMLARTNRNMDQDDTTAMELPVPLAAQGKRGRSSLMSDDAMMKAQDFQVCITILEARQLAGLNMDPVVCVQVGDQRKFTSVKESTNCPYYNEYFVFDFHMPPLMLFDKIITLSVQHFRKFLRSGSVVGCFKLDIATVYRENDHQFYHKWAMLTDPDDINGGVKGYLKCDIAVIGKGDSVKVPPKSEKEDDDIEANLLLPDGVPADRQKARYIIKIYKAEGLPKMNTGLMANVKKAFTGENRDLTDPFVEVHFAGHKGRTSVRKGCYEPVWNEQVIFTEMFPPLCRRIRLQLRDSDSVQDDVIGTHFLDLSTISHEGEKGFLPTFGPAWINLYGSTRDYQILAKHGHLNDGLGEGVSYRGRVLVALKTEIIEAEDIGTTLVEVEPALPISDTAAGRLEEYFLLGVILEATMIDRKTGDKPIHFEISIGNAGNVMDGYNAPCRHSRDSSSDDSEAASGREDDNMTSSLDTPQWVSTTQPVKPVTIDKCYYHLPYYQNKPCVYVRDMFEDHRRRLYNSNIIDKICEKLDDGLTAVNLMIEEEQPFPEQKLRMVFEELGQGCSKFVSLVKGTGGGSAAGKTKLDKERHKLLVREMDQMSTLARTMKATVTKSNMKDKLKAGTQYLNKLKSLAIEPQHALPDVLIWMVSNNKRIAYQRLPARQIIYSIVDEERGRDCGKPITLLLKLPGKKAMGSAGWTIQTKLQVFLWLGLSKHKKDYLKGLPKGYEETKQLRSSSKPCGVPPNCIHYTERQSFQLRAHMYQARQLIGSDASGLSDPFARIAFAEQSMTTQVIEQTLSPTWDEMLILKEVQMYGTMDDIVDEPPTIVVEIFDQDKVGKSEFIGRALCRPVVKLSTELYGPPKFPPRLEWWDIYRGPDRAGELLAAFELLQKPFEESDLKAAHLTPPYARKSILPLAPFGDASGQDLPPLELPATERDRGPIMPVPKGIRPILSKHRIEVLFWGVRDLKRVQLQSVDHPRIDVECAGHVLSSSVVLNCKKNPNFSVPVKYFDVELPENELYCPPITIRCVDCRSFGRFTLVGTHVISNLHKFMYVPTTTQAKNTLQKIFPLKGLDSVKIIQSGSPVSRRSEDVAINVDENLPLISKDQCITIDTLQTNKEKKTTENKKTKSKVEDDELDLETLDWWSKYFASVETLIREGADKSEEHGHSNDVFNVELLEAESKVADLGNNKDDAFKKSANGSYGTLGGGLPNDTEGEEVEIKQAKRFDKDVKRREEKEKRQSRPQQREGTLAKQLSPKAQRKLDKLLSNTSQLKRSDFMRRFQFNKQSKDDNSEENIGVISLIRVYPTELESQTQFEGFRDWLHTFELYRGKNMGNDEPDENRVVGKFKGSMKIYKIPLPPDIEDCTITGGDPAYGLFQGLPSNEPVKVLVRVYIVKANDLHPADINGKADPYLVIRLGSKSQNDKDNYISKQLNPVFGKCFEFEATFPMESLLTVQVYDWDLIGVDDLIGETKLDLENRYYSRHRASCGLAQKYELHGYNAWRDPQKPTQILARLCKDSKVDGPYYQPGKVRVSNRIFTAPMELEDENGMKKATDEHLALAALNNWHEIPKVGCHLVPEHVETRPLFHPEKPGIEQGKLEMFVDMFPMDMPAPGPPVDISPRKPKSYELRCIIWNTDDVVLEDDAFFTGEKMSDIYVKGWIKGSEDMQSTDIHYRSLTGEGNFNWRFVFPFDYLVAEEKIVISRKETLFSWDETESKIPARLNMQVWDADHFSADDFLGALTLDLNRFPRGAKSSKLCTLDMLKTDGSVPQMSLFKHKRVKGWWPFHVKNEGSEELELTGKVEAELHLMSAEEAEKHPAGLGRSEPDPLEKPNRPDSSFMWFMNPFKSLRYILWHNYKWMIIKLLLVALLVALLILFFYSMPGYTVKKMFNA</sequence>
<dbReference type="CDD" id="cd04037">
    <property type="entry name" value="C2E_Ferlin"/>
    <property type="match status" value="1"/>
</dbReference>
<dbReference type="InterPro" id="IPR012561">
    <property type="entry name" value="Ferlin_B-domain"/>
</dbReference>
<dbReference type="GO" id="GO:0046872">
    <property type="term" value="F:metal ion binding"/>
    <property type="evidence" value="ECO:0007669"/>
    <property type="project" value="UniProtKB-KW"/>
</dbReference>
<dbReference type="PROSITE" id="PS50004">
    <property type="entry name" value="C2"/>
    <property type="match status" value="7"/>
</dbReference>
<keyword evidence="7 10" id="KW-1133">Transmembrane helix</keyword>
<evidence type="ECO:0000256" key="7">
    <source>
        <dbReference type="ARBA" id="ARBA00022989"/>
    </source>
</evidence>
<dbReference type="SMART" id="SM01201">
    <property type="entry name" value="FerB"/>
    <property type="match status" value="1"/>
</dbReference>
<dbReference type="InterPro" id="IPR037720">
    <property type="entry name" value="C2B_Ferlin"/>
</dbReference>
<evidence type="ECO:0000259" key="11">
    <source>
        <dbReference type="PROSITE" id="PS50004"/>
    </source>
</evidence>
<dbReference type="InterPro" id="IPR055072">
    <property type="entry name" value="Ferlin_DSRM"/>
</dbReference>
<dbReference type="InterPro" id="IPR037723">
    <property type="entry name" value="C2D_Ferlin"/>
</dbReference>
<accession>A0A9W3AG62</accession>
<evidence type="ECO:0000313" key="13">
    <source>
        <dbReference type="RefSeq" id="XP_055886222.1"/>
    </source>
</evidence>
<keyword evidence="4" id="KW-0479">Metal-binding</keyword>
<dbReference type="FunFam" id="2.60.40.150:FF:000138">
    <property type="entry name" value="Fer-1-like family member 6"/>
    <property type="match status" value="1"/>
</dbReference>
<organism evidence="12 13">
    <name type="scientific">Biomphalaria glabrata</name>
    <name type="common">Bloodfluke planorb</name>
    <name type="synonym">Freshwater snail</name>
    <dbReference type="NCBI Taxonomy" id="6526"/>
    <lineage>
        <taxon>Eukaryota</taxon>
        <taxon>Metazoa</taxon>
        <taxon>Spiralia</taxon>
        <taxon>Lophotrochozoa</taxon>
        <taxon>Mollusca</taxon>
        <taxon>Gastropoda</taxon>
        <taxon>Heterobranchia</taxon>
        <taxon>Euthyneura</taxon>
        <taxon>Panpulmonata</taxon>
        <taxon>Hygrophila</taxon>
        <taxon>Lymnaeoidea</taxon>
        <taxon>Planorbidae</taxon>
        <taxon>Biomphalaria</taxon>
    </lineage>
</organism>
<evidence type="ECO:0000256" key="2">
    <source>
        <dbReference type="ARBA" id="ARBA00007561"/>
    </source>
</evidence>
<evidence type="ECO:0000256" key="5">
    <source>
        <dbReference type="ARBA" id="ARBA00022737"/>
    </source>
</evidence>
<dbReference type="CDD" id="cd04011">
    <property type="entry name" value="C2B_Ferlin"/>
    <property type="match status" value="1"/>
</dbReference>
<dbReference type="CDD" id="cd08373">
    <property type="entry name" value="C2A_Ferlin"/>
    <property type="match status" value="1"/>
</dbReference>
<feature type="compositionally biased region" description="Polar residues" evidence="9">
    <location>
        <begin position="712"/>
        <end position="723"/>
    </location>
</feature>
<evidence type="ECO:0000256" key="8">
    <source>
        <dbReference type="ARBA" id="ARBA00023136"/>
    </source>
</evidence>
<dbReference type="Proteomes" id="UP001165740">
    <property type="component" value="Chromosome 5"/>
</dbReference>
<dbReference type="InterPro" id="IPR037724">
    <property type="entry name" value="C2E_Ferlin"/>
</dbReference>
<reference evidence="13" key="1">
    <citation type="submission" date="2025-08" db="UniProtKB">
        <authorList>
            <consortium name="RefSeq"/>
        </authorList>
    </citation>
    <scope>IDENTIFICATION</scope>
</reference>
<dbReference type="OrthoDB" id="10059618at2759"/>
<dbReference type="FunFam" id="2.60.40.150:FF:000026">
    <property type="entry name" value="dysferlin isoform X2"/>
    <property type="match status" value="1"/>
</dbReference>
<dbReference type="PANTHER" id="PTHR12546:SF60">
    <property type="entry name" value="MISFIRE, ISOFORM F"/>
    <property type="match status" value="1"/>
</dbReference>
<feature type="domain" description="C2" evidence="11">
    <location>
        <begin position="279"/>
        <end position="400"/>
    </location>
</feature>
<feature type="domain" description="C2" evidence="11">
    <location>
        <begin position="1858"/>
        <end position="2006"/>
    </location>
</feature>
<feature type="compositionally biased region" description="Basic and acidic residues" evidence="9">
    <location>
        <begin position="1465"/>
        <end position="1487"/>
    </location>
</feature>
<dbReference type="Pfam" id="PF16165">
    <property type="entry name" value="Ferlin_C"/>
    <property type="match status" value="1"/>
</dbReference>
<dbReference type="GO" id="GO:0007009">
    <property type="term" value="P:plasma membrane organization"/>
    <property type="evidence" value="ECO:0007669"/>
    <property type="project" value="TreeGrafter"/>
</dbReference>
<comment type="similarity">
    <text evidence="2">Belongs to the ferlin family.</text>
</comment>
<dbReference type="Pfam" id="PF00168">
    <property type="entry name" value="C2"/>
    <property type="match status" value="6"/>
</dbReference>
<dbReference type="RefSeq" id="XP_055886222.1">
    <property type="nucleotide sequence ID" value="XM_056030247.1"/>
</dbReference>
<feature type="compositionally biased region" description="Low complexity" evidence="9">
    <location>
        <begin position="186"/>
        <end position="207"/>
    </location>
</feature>
<name>A0A9W3AG62_BIOGL</name>
<protein>
    <submittedName>
        <fullName evidence="13">Otoferlin-like isoform X1</fullName>
    </submittedName>
</protein>
<dbReference type="Pfam" id="PF08150">
    <property type="entry name" value="FerB"/>
    <property type="match status" value="1"/>
</dbReference>